<accession>A0A135YVX7</accession>
<evidence type="ECO:0000313" key="3">
    <source>
        <dbReference type="Proteomes" id="UP000070326"/>
    </source>
</evidence>
<dbReference type="InterPro" id="IPR036868">
    <property type="entry name" value="TusA-like_sf"/>
</dbReference>
<protein>
    <recommendedName>
        <fullName evidence="1">UPF0033 domain-containing protein</fullName>
    </recommendedName>
</protein>
<dbReference type="Gene3D" id="3.30.110.40">
    <property type="entry name" value="TusA-like domain"/>
    <property type="match status" value="1"/>
</dbReference>
<dbReference type="EMBL" id="LSQZ01000020">
    <property type="protein sequence ID" value="KXI13555.1"/>
    <property type="molecule type" value="Genomic_DNA"/>
</dbReference>
<gene>
    <name evidence="2" type="ORF">HMPREF3195_00636</name>
</gene>
<name>A0A135YVX7_9FIRM</name>
<proteinExistence type="predicted"/>
<dbReference type="Pfam" id="PF01206">
    <property type="entry name" value="TusA"/>
    <property type="match status" value="1"/>
</dbReference>
<dbReference type="PATRIC" id="fig|1261.5.peg.641"/>
<evidence type="ECO:0000259" key="1">
    <source>
        <dbReference type="Pfam" id="PF01206"/>
    </source>
</evidence>
<reference evidence="2 3" key="1">
    <citation type="submission" date="2016-02" db="EMBL/GenBank/DDBJ databases">
        <authorList>
            <person name="Wen L."/>
            <person name="He K."/>
            <person name="Yang H."/>
        </authorList>
    </citation>
    <scope>NUCLEOTIDE SEQUENCE [LARGE SCALE GENOMIC DNA]</scope>
    <source>
        <strain evidence="2 3">MJR8628A</strain>
    </source>
</reference>
<dbReference type="AlphaFoldDB" id="A0A135YVX7"/>
<feature type="domain" description="UPF0033" evidence="1">
    <location>
        <begin position="2"/>
        <end position="66"/>
    </location>
</feature>
<evidence type="ECO:0000313" key="2">
    <source>
        <dbReference type="EMBL" id="KXI13555.1"/>
    </source>
</evidence>
<dbReference type="RefSeq" id="WP_021935037.1">
    <property type="nucleotide sequence ID" value="NZ_JAWGFF010000005.1"/>
</dbReference>
<dbReference type="SUPFAM" id="SSF64307">
    <property type="entry name" value="SirA-like"/>
    <property type="match status" value="1"/>
</dbReference>
<dbReference type="InterPro" id="IPR001455">
    <property type="entry name" value="TusA-like"/>
</dbReference>
<organism evidence="2 3">
    <name type="scientific">Peptostreptococcus anaerobius</name>
    <dbReference type="NCBI Taxonomy" id="1261"/>
    <lineage>
        <taxon>Bacteria</taxon>
        <taxon>Bacillati</taxon>
        <taxon>Bacillota</taxon>
        <taxon>Clostridia</taxon>
        <taxon>Peptostreptococcales</taxon>
        <taxon>Peptostreptococcaceae</taxon>
        <taxon>Peptostreptococcus</taxon>
    </lineage>
</organism>
<sequence length="66" mass="7506">MREVDVRGLSCPEPVMIVSEEIKKGDEILVLSNEAHSMKNIVRFCNSNNITAEVKEVGNEYEIRIK</sequence>
<dbReference type="STRING" id="1261.HMPREF3195_00636"/>
<dbReference type="CDD" id="cd00291">
    <property type="entry name" value="SirA_YedF_YeeD"/>
    <property type="match status" value="1"/>
</dbReference>
<comment type="caution">
    <text evidence="2">The sequence shown here is derived from an EMBL/GenBank/DDBJ whole genome shotgun (WGS) entry which is preliminary data.</text>
</comment>
<dbReference type="Proteomes" id="UP000070326">
    <property type="component" value="Unassembled WGS sequence"/>
</dbReference>